<dbReference type="GO" id="GO:0003961">
    <property type="term" value="F:O-acetylhomoserine aminocarboxypropyltransferase activity"/>
    <property type="evidence" value="ECO:0007669"/>
    <property type="project" value="TreeGrafter"/>
</dbReference>
<dbReference type="EMBL" id="QYYD01000036">
    <property type="protein sequence ID" value="RJF66611.1"/>
    <property type="molecule type" value="Genomic_DNA"/>
</dbReference>
<dbReference type="GO" id="GO:0006535">
    <property type="term" value="P:cysteine biosynthetic process from serine"/>
    <property type="evidence" value="ECO:0007669"/>
    <property type="project" value="TreeGrafter"/>
</dbReference>
<dbReference type="InterPro" id="IPR006235">
    <property type="entry name" value="OAc-hSer/O-AcSer_sulfhydrylase"/>
</dbReference>
<sequence length="434" mass="46897">MRSETIAIHAGYNPDPTTKAVAVPIYQTAAYAFDSADHGAALFNLETEGYRYSRIANPTSAVLEKRVAELEGGVGALAVATGQAALHFSFVNVADHGGNIVSVPQLYGTTHTLLSHILPRQGITGRFAASDKPDDIARLIDDETRAVFCETIGNPAGNVCDIEAIAEVAHRAGVPLIVDNTVATPILLKPIDYGADIVVHSLTKFLGGHGTTLGGIIVDSGRFDWAKQPDRFPAFNQPDHSYHGMVYAERFGPTAYIERARSIYQRTMGAVLSPFNAFLLLQGIETVALRMERHVENARKVADFLKDDPRVAWVNYTGFPDSPYYPLVQKYLDGQASSLFTFGIKGGMEAGKAFYDALKLITRLVNIGDAKSLACHPASTTHRQMSAEQQRVAGVLPETIRLSIGIEHISDIIADLDQALAAASGQRPRLLAAE</sequence>
<reference evidence="7 8" key="1">
    <citation type="submission" date="2018-09" db="EMBL/GenBank/DDBJ databases">
        <title>Draft genome sequence of Rhodopseudomonas palustris 2.1.18.</title>
        <authorList>
            <person name="Robertson S.L."/>
            <person name="Meyer T.E."/>
            <person name="Kyndt J.A."/>
        </authorList>
    </citation>
    <scope>NUCLEOTIDE SEQUENCE [LARGE SCALE GENOMIC DNA]</scope>
    <source>
        <strain evidence="7 8">2.1.18</strain>
    </source>
</reference>
<dbReference type="InterPro" id="IPR054542">
    <property type="entry name" value="Cys_met_metab_PP"/>
</dbReference>
<evidence type="ECO:0000256" key="6">
    <source>
        <dbReference type="RuleBase" id="RU362118"/>
    </source>
</evidence>
<name>A0A418UXY6_RHOPL</name>
<dbReference type="CDD" id="cd00614">
    <property type="entry name" value="CGS_like"/>
    <property type="match status" value="1"/>
</dbReference>
<dbReference type="GO" id="GO:0019346">
    <property type="term" value="P:transsulfuration"/>
    <property type="evidence" value="ECO:0007669"/>
    <property type="project" value="InterPro"/>
</dbReference>
<dbReference type="InterPro" id="IPR015422">
    <property type="entry name" value="PyrdxlP-dep_Trfase_small"/>
</dbReference>
<comment type="similarity">
    <text evidence="2 6">Belongs to the trans-sulfuration enzymes family.</text>
</comment>
<dbReference type="GO" id="GO:0004124">
    <property type="term" value="F:cysteine synthase activity"/>
    <property type="evidence" value="ECO:0007669"/>
    <property type="project" value="TreeGrafter"/>
</dbReference>
<dbReference type="GO" id="GO:0005737">
    <property type="term" value="C:cytoplasm"/>
    <property type="evidence" value="ECO:0007669"/>
    <property type="project" value="TreeGrafter"/>
</dbReference>
<dbReference type="Gene3D" id="3.90.1150.10">
    <property type="entry name" value="Aspartate Aminotransferase, domain 1"/>
    <property type="match status" value="1"/>
</dbReference>
<dbReference type="InterPro" id="IPR015424">
    <property type="entry name" value="PyrdxlP-dep_Trfase"/>
</dbReference>
<proteinExistence type="inferred from homology"/>
<dbReference type="GO" id="GO:0071269">
    <property type="term" value="P:L-homocysteine biosynthetic process"/>
    <property type="evidence" value="ECO:0007669"/>
    <property type="project" value="TreeGrafter"/>
</dbReference>
<dbReference type="AlphaFoldDB" id="A0A418UXY6"/>
<accession>A0A418UXY6</accession>
<dbReference type="GO" id="GO:0030170">
    <property type="term" value="F:pyridoxal phosphate binding"/>
    <property type="evidence" value="ECO:0007669"/>
    <property type="project" value="InterPro"/>
</dbReference>
<dbReference type="Proteomes" id="UP000285523">
    <property type="component" value="Unassembled WGS sequence"/>
</dbReference>
<dbReference type="NCBIfam" id="TIGR01326">
    <property type="entry name" value="OAH_OAS_sulfhy"/>
    <property type="match status" value="1"/>
</dbReference>
<evidence type="ECO:0000256" key="5">
    <source>
        <dbReference type="PIRSR" id="PIRSR001434-2"/>
    </source>
</evidence>
<evidence type="ECO:0000256" key="4">
    <source>
        <dbReference type="ARBA" id="ARBA00022898"/>
    </source>
</evidence>
<evidence type="ECO:0000256" key="2">
    <source>
        <dbReference type="ARBA" id="ARBA00009077"/>
    </source>
</evidence>
<organism evidence="7 8">
    <name type="scientific">Rhodopseudomonas palustris</name>
    <dbReference type="NCBI Taxonomy" id="1076"/>
    <lineage>
        <taxon>Bacteria</taxon>
        <taxon>Pseudomonadati</taxon>
        <taxon>Pseudomonadota</taxon>
        <taxon>Alphaproteobacteria</taxon>
        <taxon>Hyphomicrobiales</taxon>
        <taxon>Nitrobacteraceae</taxon>
        <taxon>Rhodopseudomonas</taxon>
    </lineage>
</organism>
<protein>
    <submittedName>
        <fullName evidence="7">O-acetylhomoserine aminocarboxypropyltransferase/cysteine synthase</fullName>
    </submittedName>
</protein>
<feature type="modified residue" description="N6-(pyridoxal phosphate)lysine" evidence="5">
    <location>
        <position position="204"/>
    </location>
</feature>
<comment type="cofactor">
    <cofactor evidence="1 6">
        <name>pyridoxal 5'-phosphate</name>
        <dbReference type="ChEBI" id="CHEBI:597326"/>
    </cofactor>
</comment>
<dbReference type="Pfam" id="PF01053">
    <property type="entry name" value="Cys_Met_Meta_PP"/>
    <property type="match status" value="1"/>
</dbReference>
<dbReference type="OrthoDB" id="9805807at2"/>
<dbReference type="RefSeq" id="WP_119859086.1">
    <property type="nucleotide sequence ID" value="NZ_QYYD01000036.1"/>
</dbReference>
<dbReference type="SUPFAM" id="SSF53383">
    <property type="entry name" value="PLP-dependent transferases"/>
    <property type="match status" value="1"/>
</dbReference>
<gene>
    <name evidence="7" type="ORF">D4Q52_23965</name>
</gene>
<dbReference type="PANTHER" id="PTHR43797">
    <property type="entry name" value="HOMOCYSTEINE/CYSTEINE SYNTHASE"/>
    <property type="match status" value="1"/>
</dbReference>
<dbReference type="InterPro" id="IPR000277">
    <property type="entry name" value="Cys/Met-Metab_PyrdxlP-dep_enz"/>
</dbReference>
<keyword evidence="4 5" id="KW-0663">Pyridoxal phosphate</keyword>
<evidence type="ECO:0000313" key="8">
    <source>
        <dbReference type="Proteomes" id="UP000285523"/>
    </source>
</evidence>
<dbReference type="FunFam" id="3.40.640.10:FF:000035">
    <property type="entry name" value="O-succinylhomoserine sulfhydrylase"/>
    <property type="match status" value="1"/>
</dbReference>
<evidence type="ECO:0000313" key="7">
    <source>
        <dbReference type="EMBL" id="RJF66611.1"/>
    </source>
</evidence>
<dbReference type="PROSITE" id="PS00868">
    <property type="entry name" value="CYS_MET_METAB_PP"/>
    <property type="match status" value="1"/>
</dbReference>
<comment type="caution">
    <text evidence="7">The sequence shown here is derived from an EMBL/GenBank/DDBJ whole genome shotgun (WGS) entry which is preliminary data.</text>
</comment>
<keyword evidence="3 7" id="KW-0808">Transferase</keyword>
<dbReference type="PANTHER" id="PTHR43797:SF2">
    <property type="entry name" value="HOMOCYSTEINE_CYSTEINE SYNTHASE"/>
    <property type="match status" value="1"/>
</dbReference>
<dbReference type="PIRSF" id="PIRSF001434">
    <property type="entry name" value="CGS"/>
    <property type="match status" value="1"/>
</dbReference>
<evidence type="ECO:0000256" key="3">
    <source>
        <dbReference type="ARBA" id="ARBA00022679"/>
    </source>
</evidence>
<dbReference type="InterPro" id="IPR015421">
    <property type="entry name" value="PyrdxlP-dep_Trfase_major"/>
</dbReference>
<dbReference type="Gene3D" id="3.40.640.10">
    <property type="entry name" value="Type I PLP-dependent aspartate aminotransferase-like (Major domain)"/>
    <property type="match status" value="1"/>
</dbReference>
<evidence type="ECO:0000256" key="1">
    <source>
        <dbReference type="ARBA" id="ARBA00001933"/>
    </source>
</evidence>